<proteinExistence type="predicted"/>
<evidence type="ECO:0000256" key="1">
    <source>
        <dbReference type="SAM" id="MobiDB-lite"/>
    </source>
</evidence>
<keyword evidence="3" id="KW-1185">Reference proteome</keyword>
<organism evidence="2 3">
    <name type="scientific">Bartonella henselae (strain ATCC 49882 / DSM 28221 / CCUG 30454 / Houston 1)</name>
    <name type="common">Rochalimaea henselae</name>
    <dbReference type="NCBI Taxonomy" id="283166"/>
    <lineage>
        <taxon>Bacteria</taxon>
        <taxon>Pseudomonadati</taxon>
        <taxon>Pseudomonadota</taxon>
        <taxon>Alphaproteobacteria</taxon>
        <taxon>Hyphomicrobiales</taxon>
        <taxon>Bartonellaceae</taxon>
        <taxon>Bartonella</taxon>
    </lineage>
</organism>
<name>A0A0H3LXV9_BARHE</name>
<reference evidence="2 3" key="1">
    <citation type="journal article" date="2004" name="Proc. Natl. Acad. Sci. U.S.A.">
        <title>The louse-borne human pathogen Bartonella quintana is a genomic derivative of the zoonotic agent Bartonella henselae.</title>
        <authorList>
            <person name="Alsmark U.C.M."/>
            <person name="Frank A.C."/>
            <person name="Karlberg E.O."/>
            <person name="Legault B.-A."/>
            <person name="Ardell D.H."/>
            <person name="Canbaeck B."/>
            <person name="Eriksson A.-S."/>
            <person name="Naeslund A.K."/>
            <person name="Handley S.A."/>
            <person name="Huvet M."/>
            <person name="La Scola B."/>
            <person name="Holmberg M."/>
            <person name="Andersson S.G.E."/>
        </authorList>
    </citation>
    <scope>NUCLEOTIDE SEQUENCE [LARGE SCALE GENOMIC DNA]</scope>
    <source>
        <strain evidence="3">ATCC 49882 / DSM 28221 / CCUG 30454 / Houston 1</strain>
    </source>
</reference>
<accession>A0A0H3LXV9</accession>
<dbReference type="Proteomes" id="UP000000421">
    <property type="component" value="Chromosome"/>
</dbReference>
<feature type="compositionally biased region" description="Low complexity" evidence="1">
    <location>
        <begin position="88"/>
        <end position="98"/>
    </location>
</feature>
<sequence length="121" mass="13359">MFEHRGTILKTPHTLAFDAQGKTQNSSATSQEHLQALPIKVFCQNTSSDTALAISLHHLFKNNILEPFFQSIPPQTALTPPQCPQNRSSSRSSFPKTSSHLISAPLDAHKVLLIRKLFSAL</sequence>
<dbReference type="EMBL" id="BX897699">
    <property type="protein sequence ID" value="CAF28196.1"/>
    <property type="molecule type" value="Genomic_DNA"/>
</dbReference>
<dbReference type="EnsemblBacteria" id="CAF28196">
    <property type="protein sequence ID" value="CAF28196"/>
    <property type="gene ID" value="BH14310"/>
</dbReference>
<protein>
    <submittedName>
        <fullName evidence="2">Uncharacterized protein</fullName>
    </submittedName>
</protein>
<dbReference type="PaxDb" id="283166-BH14310"/>
<dbReference type="AlphaFoldDB" id="A0A0H3LXV9"/>
<evidence type="ECO:0000313" key="3">
    <source>
        <dbReference type="Proteomes" id="UP000000421"/>
    </source>
</evidence>
<feature type="region of interest" description="Disordered" evidence="1">
    <location>
        <begin position="73"/>
        <end position="98"/>
    </location>
</feature>
<feature type="compositionally biased region" description="Polar residues" evidence="1">
    <location>
        <begin position="73"/>
        <end position="87"/>
    </location>
</feature>
<gene>
    <name evidence="2" type="ordered locus">BH14310</name>
</gene>
<evidence type="ECO:0000313" key="2">
    <source>
        <dbReference type="EMBL" id="CAF28196.1"/>
    </source>
</evidence>
<dbReference type="KEGG" id="bhe:BH14310"/>